<evidence type="ECO:0000313" key="1">
    <source>
        <dbReference type="EMBL" id="UTJ06371.1"/>
    </source>
</evidence>
<dbReference type="Proteomes" id="UP001060012">
    <property type="component" value="Chromosome"/>
</dbReference>
<dbReference type="InterPro" id="IPR020023">
    <property type="entry name" value="PseG"/>
</dbReference>
<sequence>MNILIRVNSSSSIGLGHLSRCLVLANKYKKKNNRVIFACEELKGNANSLIIEEGFELLILKDQSIDVLVNTCKANKIDLLVIDSYDFDYKYEKSIKQKLNIKLLCFDDTYEKHYCDEVLNHNISAKKKKYKNLVPSFCKVKCGSKYTLLREEFKKTKRVKLKKSKKVHKVLLMMGGTDHSFLNIKILDILLKYNFKIDVVTSSSNKNLDKLSRTVKDRKKVTLHINTARVATLMSKSDFAIISPSVALNEVIYMKLPFIAIKTASNQNDMFNFSKEKRFCTLKKFHNKKLEKEIEKLIRNYEKFYKRNTIFR</sequence>
<gene>
    <name evidence="1" type="primary">pseG</name>
    <name evidence="1" type="ORF">NJU99_14130</name>
</gene>
<keyword evidence="2" id="KW-1185">Reference proteome</keyword>
<dbReference type="Gene3D" id="3.40.50.11190">
    <property type="match status" value="1"/>
</dbReference>
<organism evidence="1 2">
    <name type="scientific">Arcobacter roscoffensis</name>
    <dbReference type="NCBI Taxonomy" id="2961520"/>
    <lineage>
        <taxon>Bacteria</taxon>
        <taxon>Pseudomonadati</taxon>
        <taxon>Campylobacterota</taxon>
        <taxon>Epsilonproteobacteria</taxon>
        <taxon>Campylobacterales</taxon>
        <taxon>Arcobacteraceae</taxon>
        <taxon>Arcobacter</taxon>
    </lineage>
</organism>
<dbReference type="RefSeq" id="WP_254576550.1">
    <property type="nucleotide sequence ID" value="NZ_CP100595.1"/>
</dbReference>
<dbReference type="EC" id="3.6.1.57" evidence="1"/>
<keyword evidence="1" id="KW-0378">Hydrolase</keyword>
<dbReference type="EMBL" id="CP100595">
    <property type="protein sequence ID" value="UTJ06371.1"/>
    <property type="molecule type" value="Genomic_DNA"/>
</dbReference>
<reference evidence="1" key="1">
    <citation type="submission" date="2022-07" db="EMBL/GenBank/DDBJ databases">
        <title>Arcobacter roscoffensis sp. nov., a marine bacterium isolated from coastal seawater collected from Roscoff, France.</title>
        <authorList>
            <person name="Pascual J."/>
            <person name="Lepeaux C."/>
            <person name="Methner A."/>
            <person name="Overmann J."/>
        </authorList>
    </citation>
    <scope>NUCLEOTIDE SEQUENCE</scope>
    <source>
        <strain evidence="1">ARW1-2F2</strain>
    </source>
</reference>
<dbReference type="GO" id="GO:0016787">
    <property type="term" value="F:hydrolase activity"/>
    <property type="evidence" value="ECO:0007669"/>
    <property type="project" value="UniProtKB-KW"/>
</dbReference>
<name>A0ABY5E6I2_9BACT</name>
<accession>A0ABY5E6I2</accession>
<proteinExistence type="predicted"/>
<dbReference type="Gene3D" id="3.40.50.2000">
    <property type="entry name" value="Glycogen Phosphorylase B"/>
    <property type="match status" value="1"/>
</dbReference>
<protein>
    <submittedName>
        <fullName evidence="1">UDP-2,4-diacetamido-2,4, 6-trideoxy-beta-L-altropyranose hydrolase</fullName>
        <ecNumber evidence="1">3.6.1.57</ecNumber>
    </submittedName>
</protein>
<evidence type="ECO:0000313" key="2">
    <source>
        <dbReference type="Proteomes" id="UP001060012"/>
    </source>
</evidence>
<dbReference type="NCBIfam" id="TIGR03590">
    <property type="entry name" value="PseG"/>
    <property type="match status" value="1"/>
</dbReference>